<evidence type="ECO:0000313" key="2">
    <source>
        <dbReference type="EMBL" id="KUM47999.1"/>
    </source>
</evidence>
<keyword evidence="1" id="KW-0472">Membrane</keyword>
<reference evidence="2" key="1">
    <citation type="journal article" date="2015" name="Genome Biol. Evol.">
        <title>Organellar Genomes of White Spruce (Picea glauca): Assembly and Annotation.</title>
        <authorList>
            <person name="Jackman S.D."/>
            <person name="Warren R.L."/>
            <person name="Gibb E.A."/>
            <person name="Vandervalk B.P."/>
            <person name="Mohamadi H."/>
            <person name="Chu J."/>
            <person name="Raymond A."/>
            <person name="Pleasance S."/>
            <person name="Coope R."/>
            <person name="Wildung M.R."/>
            <person name="Ritland C.E."/>
            <person name="Bousquet J."/>
            <person name="Jones S.J."/>
            <person name="Bohlmann J."/>
            <person name="Birol I."/>
        </authorList>
    </citation>
    <scope>NUCLEOTIDE SEQUENCE [LARGE SCALE GENOMIC DNA]</scope>
    <source>
        <tissue evidence="2">Flushing bud</tissue>
    </source>
</reference>
<comment type="caution">
    <text evidence="2">The sequence shown here is derived from an EMBL/GenBank/DDBJ whole genome shotgun (WGS) entry which is preliminary data.</text>
</comment>
<gene>
    <name evidence="2" type="ORF">ABT39_MTgene4994</name>
</gene>
<proteinExistence type="predicted"/>
<sequence>MLRVKQQLLLSDLLMLLSLPFFVLALLLVLEQSLTQQNQPSQLLPLLAALSE</sequence>
<keyword evidence="1" id="KW-0812">Transmembrane</keyword>
<protein>
    <submittedName>
        <fullName evidence="2">Uncharacterized protein</fullName>
    </submittedName>
</protein>
<organism evidence="2">
    <name type="scientific">Picea glauca</name>
    <name type="common">White spruce</name>
    <name type="synonym">Pinus glauca</name>
    <dbReference type="NCBI Taxonomy" id="3330"/>
    <lineage>
        <taxon>Eukaryota</taxon>
        <taxon>Viridiplantae</taxon>
        <taxon>Streptophyta</taxon>
        <taxon>Embryophyta</taxon>
        <taxon>Tracheophyta</taxon>
        <taxon>Spermatophyta</taxon>
        <taxon>Pinopsida</taxon>
        <taxon>Pinidae</taxon>
        <taxon>Conifers I</taxon>
        <taxon>Pinales</taxon>
        <taxon>Pinaceae</taxon>
        <taxon>Picea</taxon>
    </lineage>
</organism>
<name>A0A101LZ24_PICGL</name>
<keyword evidence="2" id="KW-0496">Mitochondrion</keyword>
<accession>A0A101LZ24</accession>
<feature type="transmembrane region" description="Helical" evidence="1">
    <location>
        <begin position="12"/>
        <end position="30"/>
    </location>
</feature>
<dbReference type="EMBL" id="LKAM01000006">
    <property type="protein sequence ID" value="KUM47999.1"/>
    <property type="molecule type" value="Genomic_DNA"/>
</dbReference>
<keyword evidence="1" id="KW-1133">Transmembrane helix</keyword>
<evidence type="ECO:0000256" key="1">
    <source>
        <dbReference type="SAM" id="Phobius"/>
    </source>
</evidence>
<dbReference type="AlphaFoldDB" id="A0A101LZ24"/>
<geneLocation type="mitochondrion" evidence="2"/>